<dbReference type="Pfam" id="PF08282">
    <property type="entry name" value="Hydrolase_3"/>
    <property type="match status" value="1"/>
</dbReference>
<dbReference type="InterPro" id="IPR006379">
    <property type="entry name" value="HAD-SF_hydro_IIB"/>
</dbReference>
<organism evidence="1 2">
    <name type="scientific">Anaerobutyricum soehngenii</name>
    <dbReference type="NCBI Taxonomy" id="105843"/>
    <lineage>
        <taxon>Bacteria</taxon>
        <taxon>Bacillati</taxon>
        <taxon>Bacillota</taxon>
        <taxon>Clostridia</taxon>
        <taxon>Lachnospirales</taxon>
        <taxon>Lachnospiraceae</taxon>
        <taxon>Anaerobutyricum</taxon>
    </lineage>
</organism>
<dbReference type="SFLD" id="SFLDS00003">
    <property type="entry name" value="Haloacid_Dehalogenase"/>
    <property type="match status" value="1"/>
</dbReference>
<sequence>MMSGAKVQNSVHSCTIRYLTLGPAKYKKGFFMNRKLLFFDIDGTLLAGGIPGYIPDSAMEALTQAQANGHYIFINSGRTYGFMPEAIKEFPFDGYVCGCGTEVIFHGETLYHYDLDDTLKRSLDDILTECKIQAVYEGRNSCYFQRKNDAEVFAPIIAIRNSHAKANLEYPIRFFDDPVLDFDKFIILTDTNSDVDLFHTKIKDNFDFIIREEMHPYGFEEIVPKGYSKASGIDFIVKHLKASLDDCYVFGDSTNDLSMLTHVKNSIAMGNAYPEVLRNTSYVTTPIDRDGIRNALKHFKLI</sequence>
<dbReference type="InterPro" id="IPR036412">
    <property type="entry name" value="HAD-like_sf"/>
</dbReference>
<dbReference type="Proteomes" id="UP000433359">
    <property type="component" value="Unassembled WGS sequence"/>
</dbReference>
<name>A0A6N7XYM3_9FIRM</name>
<dbReference type="GO" id="GO:0005829">
    <property type="term" value="C:cytosol"/>
    <property type="evidence" value="ECO:0007669"/>
    <property type="project" value="TreeGrafter"/>
</dbReference>
<dbReference type="PANTHER" id="PTHR10000:SF25">
    <property type="entry name" value="PHOSPHATASE YKRA-RELATED"/>
    <property type="match status" value="1"/>
</dbReference>
<reference evidence="1 2" key="1">
    <citation type="submission" date="2019-08" db="EMBL/GenBank/DDBJ databases">
        <title>In-depth cultivation of the pig gut microbiome towards novel bacterial diversity and tailored functional studies.</title>
        <authorList>
            <person name="Wylensek D."/>
            <person name="Hitch T.C.A."/>
            <person name="Clavel T."/>
        </authorList>
    </citation>
    <scope>NUCLEOTIDE SEQUENCE [LARGE SCALE GENOMIC DNA]</scope>
    <source>
        <strain evidence="1 2">BSM-383-APC-4H</strain>
    </source>
</reference>
<dbReference type="Gene3D" id="3.30.1240.10">
    <property type="match status" value="1"/>
</dbReference>
<dbReference type="AlphaFoldDB" id="A0A6N7XYM3"/>
<accession>A0A6N7XYM3</accession>
<dbReference type="NCBIfam" id="TIGR00099">
    <property type="entry name" value="Cof-subfamily"/>
    <property type="match status" value="1"/>
</dbReference>
<dbReference type="NCBIfam" id="TIGR01484">
    <property type="entry name" value="HAD-SF-IIB"/>
    <property type="match status" value="1"/>
</dbReference>
<gene>
    <name evidence="1" type="ORF">FYJ25_05990</name>
</gene>
<protein>
    <submittedName>
        <fullName evidence="1">HAD family phosphatase</fullName>
    </submittedName>
</protein>
<dbReference type="SUPFAM" id="SSF56784">
    <property type="entry name" value="HAD-like"/>
    <property type="match status" value="1"/>
</dbReference>
<dbReference type="GO" id="GO:0016791">
    <property type="term" value="F:phosphatase activity"/>
    <property type="evidence" value="ECO:0007669"/>
    <property type="project" value="UniProtKB-ARBA"/>
</dbReference>
<dbReference type="PANTHER" id="PTHR10000">
    <property type="entry name" value="PHOSPHOSERINE PHOSPHATASE"/>
    <property type="match status" value="1"/>
</dbReference>
<evidence type="ECO:0000313" key="1">
    <source>
        <dbReference type="EMBL" id="MSU81921.1"/>
    </source>
</evidence>
<dbReference type="PROSITE" id="PS01228">
    <property type="entry name" value="COF_1"/>
    <property type="match status" value="1"/>
</dbReference>
<dbReference type="EMBL" id="VULP01000009">
    <property type="protein sequence ID" value="MSU81921.1"/>
    <property type="molecule type" value="Genomic_DNA"/>
</dbReference>
<evidence type="ECO:0000313" key="2">
    <source>
        <dbReference type="Proteomes" id="UP000433359"/>
    </source>
</evidence>
<proteinExistence type="predicted"/>
<comment type="caution">
    <text evidence="1">The sequence shown here is derived from an EMBL/GenBank/DDBJ whole genome shotgun (WGS) entry which is preliminary data.</text>
</comment>
<dbReference type="InterPro" id="IPR000150">
    <property type="entry name" value="Cof"/>
</dbReference>
<dbReference type="PROSITE" id="PS01229">
    <property type="entry name" value="COF_2"/>
    <property type="match status" value="1"/>
</dbReference>
<dbReference type="Gene3D" id="3.40.50.1000">
    <property type="entry name" value="HAD superfamily/HAD-like"/>
    <property type="match status" value="1"/>
</dbReference>
<dbReference type="GO" id="GO:0000287">
    <property type="term" value="F:magnesium ion binding"/>
    <property type="evidence" value="ECO:0007669"/>
    <property type="project" value="TreeGrafter"/>
</dbReference>
<dbReference type="SFLD" id="SFLDG01140">
    <property type="entry name" value="C2.B:_Phosphomannomutase_and_P"/>
    <property type="match status" value="1"/>
</dbReference>
<dbReference type="InterPro" id="IPR023214">
    <property type="entry name" value="HAD_sf"/>
</dbReference>